<comment type="caution">
    <text evidence="9">The sequence shown here is derived from an EMBL/GenBank/DDBJ whole genome shotgun (WGS) entry which is preliminary data.</text>
</comment>
<keyword evidence="7 8" id="KW-0472">Membrane</keyword>
<reference evidence="10" key="1">
    <citation type="journal article" date="2019" name="Int. J. Syst. Evol. Microbiol.">
        <title>The Global Catalogue of Microorganisms (GCM) 10K type strain sequencing project: providing services to taxonomists for standard genome sequencing and annotation.</title>
        <authorList>
            <consortium name="The Broad Institute Genomics Platform"/>
            <consortium name="The Broad Institute Genome Sequencing Center for Infectious Disease"/>
            <person name="Wu L."/>
            <person name="Ma J."/>
        </authorList>
    </citation>
    <scope>NUCLEOTIDE SEQUENCE [LARGE SCALE GENOMIC DNA]</scope>
    <source>
        <strain evidence="10">JCM 14193</strain>
    </source>
</reference>
<feature type="transmembrane region" description="Helical" evidence="8">
    <location>
        <begin position="31"/>
        <end position="56"/>
    </location>
</feature>
<protein>
    <recommendedName>
        <fullName evidence="8">Probable membrane transporter protein</fullName>
    </recommendedName>
</protein>
<name>A0ABP3JU11_9BACI</name>
<feature type="transmembrane region" description="Helical" evidence="8">
    <location>
        <begin position="187"/>
        <end position="209"/>
    </location>
</feature>
<dbReference type="RefSeq" id="WP_343783374.1">
    <property type="nucleotide sequence ID" value="NZ_BAAACZ010000016.1"/>
</dbReference>
<keyword evidence="6 8" id="KW-1133">Transmembrane helix</keyword>
<dbReference type="InterPro" id="IPR002781">
    <property type="entry name" value="TM_pro_TauE-like"/>
</dbReference>
<evidence type="ECO:0000256" key="6">
    <source>
        <dbReference type="ARBA" id="ARBA00022989"/>
    </source>
</evidence>
<accession>A0ABP3JU11</accession>
<keyword evidence="5 8" id="KW-0812">Transmembrane</keyword>
<sequence length="240" mass="26697">METIIFILIILIASILQTSTGFGFSILATPFLLLLFDAFEAIQINLILSLIISIALITKIKKDVDFGILRRFVVGSMTGLPIGIMIFLLIDINRLKLGVSLIILGLTIMLILKFRINQNKNRDLVVGGLSGSLTTSIGMPGPPLLLYFSGTNTQKEKLRGTTLAFYLFIYFASLIIQVIFAGTNKTIWVSSLWALPLVVVGLYVGQLLFKRINQKVFRIFTYILLMFTGIYLLIESLGLI</sequence>
<feature type="transmembrane region" description="Helical" evidence="8">
    <location>
        <begin position="163"/>
        <end position="181"/>
    </location>
</feature>
<dbReference type="PANTHER" id="PTHR30269:SF37">
    <property type="entry name" value="MEMBRANE TRANSPORTER PROTEIN"/>
    <property type="match status" value="1"/>
</dbReference>
<evidence type="ECO:0000256" key="8">
    <source>
        <dbReference type="RuleBase" id="RU363041"/>
    </source>
</evidence>
<evidence type="ECO:0000313" key="9">
    <source>
        <dbReference type="EMBL" id="GAA0463972.1"/>
    </source>
</evidence>
<dbReference type="Pfam" id="PF01925">
    <property type="entry name" value="TauE"/>
    <property type="match status" value="1"/>
</dbReference>
<evidence type="ECO:0000256" key="1">
    <source>
        <dbReference type="ARBA" id="ARBA00004651"/>
    </source>
</evidence>
<keyword evidence="10" id="KW-1185">Reference proteome</keyword>
<dbReference type="InterPro" id="IPR052017">
    <property type="entry name" value="TSUP"/>
</dbReference>
<evidence type="ECO:0000256" key="2">
    <source>
        <dbReference type="ARBA" id="ARBA00009142"/>
    </source>
</evidence>
<keyword evidence="3" id="KW-0813">Transport</keyword>
<evidence type="ECO:0000256" key="3">
    <source>
        <dbReference type="ARBA" id="ARBA00022448"/>
    </source>
</evidence>
<feature type="transmembrane region" description="Helical" evidence="8">
    <location>
        <begin position="95"/>
        <end position="112"/>
    </location>
</feature>
<evidence type="ECO:0000256" key="7">
    <source>
        <dbReference type="ARBA" id="ARBA00023136"/>
    </source>
</evidence>
<organism evidence="9 10">
    <name type="scientific">Alkalibacillus silvisoli</name>
    <dbReference type="NCBI Taxonomy" id="392823"/>
    <lineage>
        <taxon>Bacteria</taxon>
        <taxon>Bacillati</taxon>
        <taxon>Bacillota</taxon>
        <taxon>Bacilli</taxon>
        <taxon>Bacillales</taxon>
        <taxon>Bacillaceae</taxon>
        <taxon>Alkalibacillus</taxon>
    </lineage>
</organism>
<feature type="transmembrane region" description="Helical" evidence="8">
    <location>
        <begin position="216"/>
        <end position="234"/>
    </location>
</feature>
<evidence type="ECO:0000256" key="5">
    <source>
        <dbReference type="ARBA" id="ARBA00022692"/>
    </source>
</evidence>
<dbReference type="EMBL" id="BAAACZ010000016">
    <property type="protein sequence ID" value="GAA0463972.1"/>
    <property type="molecule type" value="Genomic_DNA"/>
</dbReference>
<proteinExistence type="inferred from homology"/>
<feature type="transmembrane region" description="Helical" evidence="8">
    <location>
        <begin position="68"/>
        <end position="89"/>
    </location>
</feature>
<evidence type="ECO:0000256" key="4">
    <source>
        <dbReference type="ARBA" id="ARBA00022475"/>
    </source>
</evidence>
<comment type="subcellular location">
    <subcellularLocation>
        <location evidence="1 8">Cell membrane</location>
        <topology evidence="1 8">Multi-pass membrane protein</topology>
    </subcellularLocation>
</comment>
<dbReference type="PANTHER" id="PTHR30269">
    <property type="entry name" value="TRANSMEMBRANE PROTEIN YFCA"/>
    <property type="match status" value="1"/>
</dbReference>
<dbReference type="Proteomes" id="UP001500740">
    <property type="component" value="Unassembled WGS sequence"/>
</dbReference>
<keyword evidence="4 8" id="KW-1003">Cell membrane</keyword>
<gene>
    <name evidence="9" type="ORF">GCM10008935_19610</name>
</gene>
<comment type="similarity">
    <text evidence="2 8">Belongs to the 4-toluene sulfonate uptake permease (TSUP) (TC 2.A.102) family.</text>
</comment>
<evidence type="ECO:0000313" key="10">
    <source>
        <dbReference type="Proteomes" id="UP001500740"/>
    </source>
</evidence>